<dbReference type="Proteomes" id="UP000054783">
    <property type="component" value="Unassembled WGS sequence"/>
</dbReference>
<comment type="caution">
    <text evidence="1">The sequence shown here is derived from an EMBL/GenBank/DDBJ whole genome shotgun (WGS) entry which is preliminary data.</text>
</comment>
<evidence type="ECO:0000313" key="2">
    <source>
        <dbReference type="Proteomes" id="UP000054783"/>
    </source>
</evidence>
<organism evidence="1 2">
    <name type="scientific">Trichinella patagoniensis</name>
    <dbReference type="NCBI Taxonomy" id="990121"/>
    <lineage>
        <taxon>Eukaryota</taxon>
        <taxon>Metazoa</taxon>
        <taxon>Ecdysozoa</taxon>
        <taxon>Nematoda</taxon>
        <taxon>Enoplea</taxon>
        <taxon>Dorylaimia</taxon>
        <taxon>Trichinellida</taxon>
        <taxon>Trichinellidae</taxon>
        <taxon>Trichinella</taxon>
    </lineage>
</organism>
<dbReference type="EMBL" id="JYDQ01002776">
    <property type="protein sequence ID" value="KRY03458.1"/>
    <property type="molecule type" value="Genomic_DNA"/>
</dbReference>
<name>A0A0V0YT62_9BILA</name>
<protein>
    <submittedName>
        <fullName evidence="1">Uncharacterized protein</fullName>
    </submittedName>
</protein>
<accession>A0A0V0YT62</accession>
<dbReference type="AlphaFoldDB" id="A0A0V0YT62"/>
<keyword evidence="2" id="KW-1185">Reference proteome</keyword>
<gene>
    <name evidence="1" type="ORF">T12_9598</name>
</gene>
<proteinExistence type="predicted"/>
<reference evidence="1 2" key="1">
    <citation type="submission" date="2015-01" db="EMBL/GenBank/DDBJ databases">
        <title>Evolution of Trichinella species and genotypes.</title>
        <authorList>
            <person name="Korhonen P.K."/>
            <person name="Edoardo P."/>
            <person name="Giuseppe L.R."/>
            <person name="Gasser R.B."/>
        </authorList>
    </citation>
    <scope>NUCLEOTIDE SEQUENCE [LARGE SCALE GENOMIC DNA]</scope>
    <source>
        <strain evidence="1">ISS2496</strain>
    </source>
</reference>
<evidence type="ECO:0000313" key="1">
    <source>
        <dbReference type="EMBL" id="KRY03458.1"/>
    </source>
</evidence>
<sequence>MEISVLYICLVLKRLYRIAEKFLRKQSVDQHGCEEYMQHLNETD</sequence>